<dbReference type="Gene3D" id="3.40.50.2000">
    <property type="entry name" value="Glycogen Phosphorylase B"/>
    <property type="match status" value="2"/>
</dbReference>
<keyword evidence="3" id="KW-0808">Transferase</keyword>
<feature type="domain" description="Glycosyl transferase family 1" evidence="1">
    <location>
        <begin position="168"/>
        <end position="299"/>
    </location>
</feature>
<reference evidence="3" key="1">
    <citation type="submission" date="2020-08" db="EMBL/GenBank/DDBJ databases">
        <title>Genetic structure, function and evolution of capsule biosynthesis loci in Vibrio parahaemolyticus.</title>
        <authorList>
            <person name="Li L."/>
            <person name="Bian S."/>
        </authorList>
    </citation>
    <scope>NUCLEOTIDE SEQUENCE</scope>
    <source>
        <strain evidence="3">VP446</strain>
    </source>
</reference>
<dbReference type="InterPro" id="IPR001296">
    <property type="entry name" value="Glyco_trans_1"/>
</dbReference>
<dbReference type="CDD" id="cd03801">
    <property type="entry name" value="GT4_PimA-like"/>
    <property type="match status" value="1"/>
</dbReference>
<dbReference type="InterPro" id="IPR050194">
    <property type="entry name" value="Glycosyltransferase_grp1"/>
</dbReference>
<dbReference type="SUPFAM" id="SSF53756">
    <property type="entry name" value="UDP-Glycosyltransferase/glycogen phosphorylase"/>
    <property type="match status" value="1"/>
</dbReference>
<accession>A0A7M1W5D4</accession>
<dbReference type="PANTHER" id="PTHR45947:SF3">
    <property type="entry name" value="SULFOQUINOVOSYL TRANSFERASE SQD2"/>
    <property type="match status" value="1"/>
</dbReference>
<sequence>MNVLFILPSLKNTGPINVCLEIGKSIDKTIHKLIFVSLSAGEQESEFKKLGEVVVLKGLLISKYFKFKRLVNQYNPTVIHSHCFLPDVMNACLKGENTLTTVHNIFEDDYIPYYGYFKGKSLSILHRYFVKKITNVVSCSESVRKTLEDKYSLMTEAIQNGVETSKLKNTVFWREGEVKYFYLGVMNKRKNVDVLIEGFLKSEVKPARLYIVGDGPEAEKLSKKYCSFNNVIFTGRLSQPRGFIRDMDVFISSSKAEGLPMALLESIAESCTYIISDIPPHKEVHDSIKDYSGFCVENTVDGFECGFKTMQKSDIGLLQRNALDGFCSNFSSEIMALKYAKLYKLSSRQ</sequence>
<dbReference type="InterPro" id="IPR028098">
    <property type="entry name" value="Glyco_trans_4-like_N"/>
</dbReference>
<evidence type="ECO:0000259" key="1">
    <source>
        <dbReference type="Pfam" id="PF00534"/>
    </source>
</evidence>
<dbReference type="PANTHER" id="PTHR45947">
    <property type="entry name" value="SULFOQUINOVOSYL TRANSFERASE SQD2"/>
    <property type="match status" value="1"/>
</dbReference>
<dbReference type="EC" id="2.4.1.337" evidence="3"/>
<dbReference type="EMBL" id="MT898209">
    <property type="protein sequence ID" value="QOS22243.1"/>
    <property type="molecule type" value="Genomic_DNA"/>
</dbReference>
<feature type="domain" description="Glycosyltransferase subfamily 4-like N-terminal" evidence="2">
    <location>
        <begin position="58"/>
        <end position="165"/>
    </location>
</feature>
<evidence type="ECO:0000259" key="2">
    <source>
        <dbReference type="Pfam" id="PF13439"/>
    </source>
</evidence>
<dbReference type="AlphaFoldDB" id="A0A7M1W5D4"/>
<name>A0A7M1W5D4_VIBPH</name>
<gene>
    <name evidence="3" type="ORF">VP446_00014</name>
</gene>
<protein>
    <submittedName>
        <fullName evidence="3">Alpha-monoglucosyldiacylglycerol synthase</fullName>
        <ecNumber evidence="3">2.4.1.337</ecNumber>
    </submittedName>
</protein>
<evidence type="ECO:0000313" key="3">
    <source>
        <dbReference type="EMBL" id="QOS22243.1"/>
    </source>
</evidence>
<dbReference type="Pfam" id="PF00534">
    <property type="entry name" value="Glycos_transf_1"/>
    <property type="match status" value="1"/>
</dbReference>
<organism evidence="3">
    <name type="scientific">Vibrio parahaemolyticus</name>
    <dbReference type="NCBI Taxonomy" id="670"/>
    <lineage>
        <taxon>Bacteria</taxon>
        <taxon>Pseudomonadati</taxon>
        <taxon>Pseudomonadota</taxon>
        <taxon>Gammaproteobacteria</taxon>
        <taxon>Vibrionales</taxon>
        <taxon>Vibrionaceae</taxon>
        <taxon>Vibrio</taxon>
    </lineage>
</organism>
<dbReference type="RefSeq" id="WP_031428554.1">
    <property type="nucleotide sequence ID" value="NZ_CP097873.1"/>
</dbReference>
<dbReference type="Pfam" id="PF13439">
    <property type="entry name" value="Glyco_transf_4"/>
    <property type="match status" value="1"/>
</dbReference>
<dbReference type="GO" id="GO:0047228">
    <property type="term" value="F:1,2-diacylglycerol 3-glucosyltransferase activity"/>
    <property type="evidence" value="ECO:0007669"/>
    <property type="project" value="UniProtKB-EC"/>
</dbReference>
<proteinExistence type="predicted"/>
<keyword evidence="3" id="KW-0328">Glycosyltransferase</keyword>